<dbReference type="InterPro" id="IPR007111">
    <property type="entry name" value="NACHT_NTPase"/>
</dbReference>
<dbReference type="PANTHER" id="PTHR10039:SF14">
    <property type="entry name" value="NACHT DOMAIN-CONTAINING PROTEIN"/>
    <property type="match status" value="1"/>
</dbReference>
<gene>
    <name evidence="3" type="ORF">CPB83DRAFT_864800</name>
</gene>
<name>A0A9P6JIC7_9AGAR</name>
<dbReference type="Gene3D" id="3.40.50.300">
    <property type="entry name" value="P-loop containing nucleotide triphosphate hydrolases"/>
    <property type="match status" value="1"/>
</dbReference>
<reference evidence="3" key="1">
    <citation type="submission" date="2020-11" db="EMBL/GenBank/DDBJ databases">
        <authorList>
            <consortium name="DOE Joint Genome Institute"/>
            <person name="Ahrendt S."/>
            <person name="Riley R."/>
            <person name="Andreopoulos W."/>
            <person name="Labutti K."/>
            <person name="Pangilinan J."/>
            <person name="Ruiz-Duenas F.J."/>
            <person name="Barrasa J.M."/>
            <person name="Sanchez-Garcia M."/>
            <person name="Camarero S."/>
            <person name="Miyauchi S."/>
            <person name="Serrano A."/>
            <person name="Linde D."/>
            <person name="Babiker R."/>
            <person name="Drula E."/>
            <person name="Ayuso-Fernandez I."/>
            <person name="Pacheco R."/>
            <person name="Padilla G."/>
            <person name="Ferreira P."/>
            <person name="Barriuso J."/>
            <person name="Kellner H."/>
            <person name="Castanera R."/>
            <person name="Alfaro M."/>
            <person name="Ramirez L."/>
            <person name="Pisabarro A.G."/>
            <person name="Kuo A."/>
            <person name="Tritt A."/>
            <person name="Lipzen A."/>
            <person name="He G."/>
            <person name="Yan M."/>
            <person name="Ng V."/>
            <person name="Cullen D."/>
            <person name="Martin F."/>
            <person name="Rosso M.-N."/>
            <person name="Henrissat B."/>
            <person name="Hibbett D."/>
            <person name="Martinez A.T."/>
            <person name="Grigoriev I.V."/>
        </authorList>
    </citation>
    <scope>NUCLEOTIDE SEQUENCE</scope>
    <source>
        <strain evidence="3">CBS 506.95</strain>
    </source>
</reference>
<accession>A0A9P6JIC7</accession>
<protein>
    <recommendedName>
        <fullName evidence="2">NACHT domain-containing protein</fullName>
    </recommendedName>
</protein>
<dbReference type="SUPFAM" id="SSF52540">
    <property type="entry name" value="P-loop containing nucleoside triphosphate hydrolases"/>
    <property type="match status" value="1"/>
</dbReference>
<dbReference type="InterPro" id="IPR027417">
    <property type="entry name" value="P-loop_NTPase"/>
</dbReference>
<keyword evidence="4" id="KW-1185">Reference proteome</keyword>
<organism evidence="3 4">
    <name type="scientific">Crepidotus variabilis</name>
    <dbReference type="NCBI Taxonomy" id="179855"/>
    <lineage>
        <taxon>Eukaryota</taxon>
        <taxon>Fungi</taxon>
        <taxon>Dikarya</taxon>
        <taxon>Basidiomycota</taxon>
        <taxon>Agaricomycotina</taxon>
        <taxon>Agaricomycetes</taxon>
        <taxon>Agaricomycetidae</taxon>
        <taxon>Agaricales</taxon>
        <taxon>Agaricineae</taxon>
        <taxon>Crepidotaceae</taxon>
        <taxon>Crepidotus</taxon>
    </lineage>
</organism>
<keyword evidence="1" id="KW-0677">Repeat</keyword>
<evidence type="ECO:0000259" key="2">
    <source>
        <dbReference type="PROSITE" id="PS50837"/>
    </source>
</evidence>
<dbReference type="Pfam" id="PF24883">
    <property type="entry name" value="NPHP3_N"/>
    <property type="match status" value="1"/>
</dbReference>
<sequence length="613" mass="69860">MQKSSFFENANNVTILESNFAVNQSTDPSATLRFLYEAMVKYAGSGHQDPSTCLEGTRTTALEEIDQWKRKTSEEDNPKMIWLTGSAGSGKTAIAQTVYERFKAERLLVAQTSFFRSTGCTNPKYFPLSIAYQLAVANSSLKAAIEAIIQADPAVIDASINVQLQKLILQPILEAASQLSMVYIFIDGLDECGVEDQQIQIIQLIQAILTEHHLPIRFLIASRPESWIRTTLSSSSSSASSLCTVFLNQDEEADSDIQLYYETEFTKICKDPRHAMSSAQSSWPSRDNIKQLVEWASGQFIYAKTVTRFVGEPGHSPMRRLDIVLKPNSELTTSQSPLDRLDALYSQILSWVVDWNITRHVLGALSESLSPAESRETLSTIEIILGMHSGDAYMALRNLHPLVFVPPDLASEREKMTTEEYIAVIRDQSQTPRFYHKSFTDFLHHPQRAGKYYIDEVKIHAILAVGCLKILQSVNLNTPTRLFSLTWLYAYYRWDFHCSSSGFKENRQLLNELNHFSFISSYFISPQYEGQLWEKLAPLRRLEKWNNDALGRIQNILKIFEALGVGATLDRRLFASQMWNWFKSQEDIRLRDFPKLRLKLWTLHKIVAKDGHI</sequence>
<dbReference type="AlphaFoldDB" id="A0A9P6JIC7"/>
<dbReference type="PANTHER" id="PTHR10039">
    <property type="entry name" value="AMELOGENIN"/>
    <property type="match status" value="1"/>
</dbReference>
<evidence type="ECO:0000313" key="3">
    <source>
        <dbReference type="EMBL" id="KAF9522226.1"/>
    </source>
</evidence>
<evidence type="ECO:0000256" key="1">
    <source>
        <dbReference type="ARBA" id="ARBA00022737"/>
    </source>
</evidence>
<dbReference type="OrthoDB" id="163438at2759"/>
<evidence type="ECO:0000313" key="4">
    <source>
        <dbReference type="Proteomes" id="UP000807306"/>
    </source>
</evidence>
<proteinExistence type="predicted"/>
<dbReference type="PROSITE" id="PS50837">
    <property type="entry name" value="NACHT"/>
    <property type="match status" value="1"/>
</dbReference>
<dbReference type="InterPro" id="IPR056884">
    <property type="entry name" value="NPHP3-like_N"/>
</dbReference>
<comment type="caution">
    <text evidence="3">The sequence shown here is derived from an EMBL/GenBank/DDBJ whole genome shotgun (WGS) entry which is preliminary data.</text>
</comment>
<dbReference type="EMBL" id="MU157955">
    <property type="protein sequence ID" value="KAF9522226.1"/>
    <property type="molecule type" value="Genomic_DNA"/>
</dbReference>
<feature type="domain" description="NACHT" evidence="2">
    <location>
        <begin position="79"/>
        <end position="226"/>
    </location>
</feature>
<dbReference type="Proteomes" id="UP000807306">
    <property type="component" value="Unassembled WGS sequence"/>
</dbReference>